<keyword evidence="3" id="KW-1185">Reference proteome</keyword>
<evidence type="ECO:0000313" key="3">
    <source>
        <dbReference type="Proteomes" id="UP000694565"/>
    </source>
</evidence>
<dbReference type="AlphaFoldDB" id="A0A8C3AHB1"/>
<dbReference type="InterPro" id="IPR052603">
    <property type="entry name" value="EFCB6"/>
</dbReference>
<organism evidence="2 3">
    <name type="scientific">Cyclopterus lumpus</name>
    <name type="common">Lumpsucker</name>
    <dbReference type="NCBI Taxonomy" id="8103"/>
    <lineage>
        <taxon>Eukaryota</taxon>
        <taxon>Metazoa</taxon>
        <taxon>Chordata</taxon>
        <taxon>Craniata</taxon>
        <taxon>Vertebrata</taxon>
        <taxon>Euteleostomi</taxon>
        <taxon>Actinopterygii</taxon>
        <taxon>Neopterygii</taxon>
        <taxon>Teleostei</taxon>
        <taxon>Neoteleostei</taxon>
        <taxon>Acanthomorphata</taxon>
        <taxon>Eupercaria</taxon>
        <taxon>Perciformes</taxon>
        <taxon>Cottioidei</taxon>
        <taxon>Cottales</taxon>
        <taxon>Cyclopteridae</taxon>
        <taxon>Cyclopterus</taxon>
    </lineage>
</organism>
<evidence type="ECO:0000256" key="1">
    <source>
        <dbReference type="SAM" id="MobiDB-lite"/>
    </source>
</evidence>
<dbReference type="PANTHER" id="PTHR20875:SF2">
    <property type="entry name" value="EF-HAND CALCIUM-BINDING DOMAIN-CONTAINING PROTEIN 6"/>
    <property type="match status" value="1"/>
</dbReference>
<dbReference type="InterPro" id="IPR011992">
    <property type="entry name" value="EF-hand-dom_pair"/>
</dbReference>
<feature type="region of interest" description="Disordered" evidence="1">
    <location>
        <begin position="1"/>
        <end position="38"/>
    </location>
</feature>
<dbReference type="Proteomes" id="UP000694565">
    <property type="component" value="Unplaced"/>
</dbReference>
<dbReference type="SUPFAM" id="SSF47473">
    <property type="entry name" value="EF-hand"/>
    <property type="match status" value="1"/>
</dbReference>
<dbReference type="Gene3D" id="1.10.238.10">
    <property type="entry name" value="EF-hand"/>
    <property type="match status" value="2"/>
</dbReference>
<dbReference type="GO" id="GO:0005654">
    <property type="term" value="C:nucleoplasm"/>
    <property type="evidence" value="ECO:0007669"/>
    <property type="project" value="TreeGrafter"/>
</dbReference>
<reference evidence="2" key="2">
    <citation type="submission" date="2025-09" db="UniProtKB">
        <authorList>
            <consortium name="Ensembl"/>
        </authorList>
    </citation>
    <scope>IDENTIFICATION</scope>
</reference>
<dbReference type="FunFam" id="1.10.238.10:FF:000179">
    <property type="entry name" value="EF-hand calcium-binding domain-containing protein 6"/>
    <property type="match status" value="1"/>
</dbReference>
<name>A0A8C3AHB1_CYCLU</name>
<reference evidence="2" key="1">
    <citation type="submission" date="2025-08" db="UniProtKB">
        <authorList>
            <consortium name="Ensembl"/>
        </authorList>
    </citation>
    <scope>IDENTIFICATION</scope>
</reference>
<dbReference type="GeneTree" id="ENSGT00940000167968"/>
<dbReference type="PANTHER" id="PTHR20875">
    <property type="entry name" value="EF-HAND CALCIUM-BINDING DOMAIN-CONTAINING PROTEIN 6-RELATED"/>
    <property type="match status" value="1"/>
</dbReference>
<sequence>MMYPPPLSLPPQSAPQGTCRHAASAGRPGTGSLQGSTERRLREAVQRCWKEIQKNCTEEDPQQEGHISTTSFLEILHSLSIRMTREQLERLAVKFDIINNGRVSYHNFLRHFLLTLKPAETKTPYGRRKLPLPIAPAVHSSWNSVRRRFLTCDPARAGSVPAQDFRKVLQHFSVDLSSEEFFQLSSYLDADGTGRMCYNNFLWAFLH</sequence>
<feature type="compositionally biased region" description="Pro residues" evidence="1">
    <location>
        <begin position="1"/>
        <end position="13"/>
    </location>
</feature>
<protein>
    <submittedName>
        <fullName evidence="2">Uncharacterized protein</fullName>
    </submittedName>
</protein>
<dbReference type="Ensembl" id="ENSCLMT00005042734.1">
    <property type="protein sequence ID" value="ENSCLMP00005041220.1"/>
    <property type="gene ID" value="ENSCLMG00005019334.1"/>
</dbReference>
<evidence type="ECO:0000313" key="2">
    <source>
        <dbReference type="Ensembl" id="ENSCLMP00005041220.1"/>
    </source>
</evidence>
<dbReference type="FunFam" id="1.10.238.10:FF:000243">
    <property type="entry name" value="EF-hand calcium binding domain 6"/>
    <property type="match status" value="1"/>
</dbReference>
<proteinExistence type="predicted"/>
<accession>A0A8C3AHB1</accession>